<evidence type="ECO:0000256" key="3">
    <source>
        <dbReference type="ARBA" id="ARBA00022448"/>
    </source>
</evidence>
<organism evidence="14 15">
    <name type="scientific">Mycena metata</name>
    <dbReference type="NCBI Taxonomy" id="1033252"/>
    <lineage>
        <taxon>Eukaryota</taxon>
        <taxon>Fungi</taxon>
        <taxon>Dikarya</taxon>
        <taxon>Basidiomycota</taxon>
        <taxon>Agaricomycotina</taxon>
        <taxon>Agaricomycetes</taxon>
        <taxon>Agaricomycetidae</taxon>
        <taxon>Agaricales</taxon>
        <taxon>Marasmiineae</taxon>
        <taxon>Mycenaceae</taxon>
        <taxon>Mycena</taxon>
    </lineage>
</organism>
<evidence type="ECO:0000256" key="10">
    <source>
        <dbReference type="ARBA" id="ARBA00029362"/>
    </source>
</evidence>
<keyword evidence="4 11" id="KW-0963">Cytoplasm</keyword>
<evidence type="ECO:0000256" key="1">
    <source>
        <dbReference type="ARBA" id="ARBA00004329"/>
    </source>
</evidence>
<dbReference type="InterPro" id="IPR038765">
    <property type="entry name" value="Papain-like_cys_pep_sf"/>
</dbReference>
<reference evidence="14" key="1">
    <citation type="submission" date="2023-03" db="EMBL/GenBank/DDBJ databases">
        <title>Massive genome expansion in bonnet fungi (Mycena s.s.) driven by repeated elements and novel gene families across ecological guilds.</title>
        <authorList>
            <consortium name="Lawrence Berkeley National Laboratory"/>
            <person name="Harder C.B."/>
            <person name="Miyauchi S."/>
            <person name="Viragh M."/>
            <person name="Kuo A."/>
            <person name="Thoen E."/>
            <person name="Andreopoulos B."/>
            <person name="Lu D."/>
            <person name="Skrede I."/>
            <person name="Drula E."/>
            <person name="Henrissat B."/>
            <person name="Morin E."/>
            <person name="Kohler A."/>
            <person name="Barry K."/>
            <person name="LaButti K."/>
            <person name="Morin E."/>
            <person name="Salamov A."/>
            <person name="Lipzen A."/>
            <person name="Mereny Z."/>
            <person name="Hegedus B."/>
            <person name="Baldrian P."/>
            <person name="Stursova M."/>
            <person name="Weitz H."/>
            <person name="Taylor A."/>
            <person name="Grigoriev I.V."/>
            <person name="Nagy L.G."/>
            <person name="Martin F."/>
            <person name="Kauserud H."/>
        </authorList>
    </citation>
    <scope>NUCLEOTIDE SEQUENCE</scope>
    <source>
        <strain evidence="14">CBHHK182m</strain>
    </source>
</reference>
<dbReference type="GO" id="GO:0004197">
    <property type="term" value="F:cysteine-type endopeptidase activity"/>
    <property type="evidence" value="ECO:0007669"/>
    <property type="project" value="TreeGrafter"/>
</dbReference>
<keyword evidence="15" id="KW-1185">Reference proteome</keyword>
<keyword evidence="9" id="KW-0072">Autophagy</keyword>
<dbReference type="GO" id="GO:0015031">
    <property type="term" value="P:protein transport"/>
    <property type="evidence" value="ECO:0007669"/>
    <property type="project" value="UniProtKB-KW"/>
</dbReference>
<dbReference type="EC" id="3.4.22.-" evidence="11"/>
<evidence type="ECO:0000256" key="6">
    <source>
        <dbReference type="ARBA" id="ARBA00022801"/>
    </source>
</evidence>
<evidence type="ECO:0000256" key="8">
    <source>
        <dbReference type="ARBA" id="ARBA00022927"/>
    </source>
</evidence>
<keyword evidence="6 11" id="KW-0378">Hydrolase</keyword>
<evidence type="ECO:0000256" key="4">
    <source>
        <dbReference type="ARBA" id="ARBA00022490"/>
    </source>
</evidence>
<evidence type="ECO:0000313" key="15">
    <source>
        <dbReference type="Proteomes" id="UP001215598"/>
    </source>
</evidence>
<evidence type="ECO:0000256" key="5">
    <source>
        <dbReference type="ARBA" id="ARBA00022670"/>
    </source>
</evidence>
<feature type="domain" description="Peptidase C54 catalytic" evidence="13">
    <location>
        <begin position="106"/>
        <end position="163"/>
    </location>
</feature>
<dbReference type="GO" id="GO:0019786">
    <property type="term" value="F:protein-phosphatidylethanolamide deconjugating activity"/>
    <property type="evidence" value="ECO:0007669"/>
    <property type="project" value="InterPro"/>
</dbReference>
<protein>
    <recommendedName>
        <fullName evidence="11">Cysteine protease</fullName>
        <ecNumber evidence="11">3.4.22.-</ecNumber>
    </recommendedName>
</protein>
<sequence length="193" mass="20963">MSPNLDFTLLARCSSADFALPGRRSLADGTSSAKTLVDAFPVCGLGVPVATDDIFYQTDVIARPRLRVFFVIARLRTRLHVVFRVVARLQRAAEGEGWWEGGDEATIKLLYTFPQSVGIAGGRPSSSYYFVGAPGDGPFSLDPHHSRPSVPLRLFLGEPLVFAHRRPSSSSTTSSRPDDAFPSVPRCTPAVDQ</sequence>
<dbReference type="GO" id="GO:0034727">
    <property type="term" value="P:piecemeal microautophagy of the nucleus"/>
    <property type="evidence" value="ECO:0007669"/>
    <property type="project" value="TreeGrafter"/>
</dbReference>
<comment type="similarity">
    <text evidence="2 11">Belongs to the peptidase C54 family.</text>
</comment>
<dbReference type="GO" id="GO:0000423">
    <property type="term" value="P:mitophagy"/>
    <property type="evidence" value="ECO:0007669"/>
    <property type="project" value="TreeGrafter"/>
</dbReference>
<dbReference type="GO" id="GO:0005634">
    <property type="term" value="C:nucleus"/>
    <property type="evidence" value="ECO:0007669"/>
    <property type="project" value="UniProtKB-SubCell"/>
</dbReference>
<comment type="subcellular location">
    <subcellularLocation>
        <location evidence="11">Nucleus</location>
    </subcellularLocation>
    <subcellularLocation>
        <location evidence="11">Cytoplasm</location>
    </subcellularLocation>
    <subcellularLocation>
        <location evidence="1">Preautophagosomal structure</location>
    </subcellularLocation>
</comment>
<evidence type="ECO:0000256" key="11">
    <source>
        <dbReference type="RuleBase" id="RU363115"/>
    </source>
</evidence>
<dbReference type="GO" id="GO:0000045">
    <property type="term" value="P:autophagosome assembly"/>
    <property type="evidence" value="ECO:0007669"/>
    <property type="project" value="TreeGrafter"/>
</dbReference>
<comment type="caution">
    <text evidence="14">The sequence shown here is derived from an EMBL/GenBank/DDBJ whole genome shotgun (WGS) entry which is preliminary data.</text>
</comment>
<evidence type="ECO:0000256" key="9">
    <source>
        <dbReference type="ARBA" id="ARBA00023006"/>
    </source>
</evidence>
<proteinExistence type="inferred from homology"/>
<dbReference type="GO" id="GO:0000407">
    <property type="term" value="C:phagophore assembly site"/>
    <property type="evidence" value="ECO:0007669"/>
    <property type="project" value="UniProtKB-SubCell"/>
</dbReference>
<dbReference type="EMBL" id="JARKIB010000063">
    <property type="protein sequence ID" value="KAJ7751050.1"/>
    <property type="molecule type" value="Genomic_DNA"/>
</dbReference>
<dbReference type="PANTHER" id="PTHR22624:SF49">
    <property type="entry name" value="CYSTEINE PROTEASE"/>
    <property type="match status" value="1"/>
</dbReference>
<keyword evidence="3" id="KW-0813">Transport</keyword>
<dbReference type="InterPro" id="IPR046792">
    <property type="entry name" value="Peptidase_C54_cat"/>
</dbReference>
<keyword evidence="7" id="KW-0788">Thiol protease</keyword>
<evidence type="ECO:0000256" key="12">
    <source>
        <dbReference type="SAM" id="MobiDB-lite"/>
    </source>
</evidence>
<keyword evidence="8" id="KW-0653">Protein transport</keyword>
<dbReference type="SUPFAM" id="SSF54001">
    <property type="entry name" value="Cysteine proteinases"/>
    <property type="match status" value="1"/>
</dbReference>
<dbReference type="GO" id="GO:0016485">
    <property type="term" value="P:protein processing"/>
    <property type="evidence" value="ECO:0007669"/>
    <property type="project" value="TreeGrafter"/>
</dbReference>
<gene>
    <name evidence="14" type="ORF">B0H16DRAFT_1724203</name>
</gene>
<evidence type="ECO:0000313" key="14">
    <source>
        <dbReference type="EMBL" id="KAJ7751050.1"/>
    </source>
</evidence>
<keyword evidence="5 11" id="KW-0645">Protease</keyword>
<dbReference type="Proteomes" id="UP001215598">
    <property type="component" value="Unassembled WGS sequence"/>
</dbReference>
<dbReference type="AlphaFoldDB" id="A0AAD7IXZ0"/>
<dbReference type="Pfam" id="PF03416">
    <property type="entry name" value="Peptidase_C54"/>
    <property type="match status" value="1"/>
</dbReference>
<comment type="function">
    <text evidence="11">Required for selective autophagic degradation of the nucleus (nucleophagy) as well as for mitophagy which contributes to regulate mitochondrial quantity and quality by eliminating the mitochondria to a basal level to fulfill cellular energy requirements and preventing excess ROS production.</text>
</comment>
<dbReference type="GO" id="GO:0035973">
    <property type="term" value="P:aggrephagy"/>
    <property type="evidence" value="ECO:0007669"/>
    <property type="project" value="TreeGrafter"/>
</dbReference>
<accession>A0AAD7IXZ0</accession>
<evidence type="ECO:0000256" key="7">
    <source>
        <dbReference type="ARBA" id="ARBA00022807"/>
    </source>
</evidence>
<comment type="catalytic activity">
    <reaction evidence="10">
        <text>[protein]-C-terminal L-amino acid-glycyl-phosphatidylethanolamide + H2O = [protein]-C-terminal L-amino acid-glycine + a 1,2-diacyl-sn-glycero-3-phosphoethanolamine</text>
        <dbReference type="Rhea" id="RHEA:67548"/>
        <dbReference type="Rhea" id="RHEA-COMP:17323"/>
        <dbReference type="Rhea" id="RHEA-COMP:17324"/>
        <dbReference type="ChEBI" id="CHEBI:15377"/>
        <dbReference type="ChEBI" id="CHEBI:64612"/>
        <dbReference type="ChEBI" id="CHEBI:172940"/>
        <dbReference type="ChEBI" id="CHEBI:172941"/>
    </reaction>
    <physiologicalReaction direction="left-to-right" evidence="10">
        <dbReference type="Rhea" id="RHEA:67549"/>
    </physiologicalReaction>
</comment>
<evidence type="ECO:0000259" key="13">
    <source>
        <dbReference type="Pfam" id="PF03416"/>
    </source>
</evidence>
<dbReference type="InterPro" id="IPR005078">
    <property type="entry name" value="Peptidase_C54"/>
</dbReference>
<evidence type="ECO:0000256" key="2">
    <source>
        <dbReference type="ARBA" id="ARBA00010958"/>
    </source>
</evidence>
<dbReference type="PANTHER" id="PTHR22624">
    <property type="entry name" value="CYSTEINE PROTEASE ATG4"/>
    <property type="match status" value="1"/>
</dbReference>
<feature type="region of interest" description="Disordered" evidence="12">
    <location>
        <begin position="165"/>
        <end position="193"/>
    </location>
</feature>
<name>A0AAD7IXZ0_9AGAR</name>
<keyword evidence="11" id="KW-0539">Nucleus</keyword>